<keyword evidence="3" id="KW-1185">Reference proteome</keyword>
<feature type="transmembrane region" description="Helical" evidence="1">
    <location>
        <begin position="519"/>
        <end position="536"/>
    </location>
</feature>
<feature type="transmembrane region" description="Helical" evidence="1">
    <location>
        <begin position="63"/>
        <end position="82"/>
    </location>
</feature>
<dbReference type="Proteomes" id="UP000682134">
    <property type="component" value="Unassembled WGS sequence"/>
</dbReference>
<dbReference type="AlphaFoldDB" id="A0A940SIH2"/>
<organism evidence="2 3">
    <name type="scientific">Gottfriedia endophytica</name>
    <dbReference type="NCBI Taxonomy" id="2820819"/>
    <lineage>
        <taxon>Bacteria</taxon>
        <taxon>Bacillati</taxon>
        <taxon>Bacillota</taxon>
        <taxon>Bacilli</taxon>
        <taxon>Bacillales</taxon>
        <taxon>Bacillaceae</taxon>
        <taxon>Gottfriedia</taxon>
    </lineage>
</organism>
<feature type="transmembrane region" description="Helical" evidence="1">
    <location>
        <begin position="381"/>
        <end position="399"/>
    </location>
</feature>
<feature type="transmembrane region" description="Helical" evidence="1">
    <location>
        <begin position="494"/>
        <end position="513"/>
    </location>
</feature>
<sequence length="549" mass="64021">MKNNFLFLRLLDRISFFFRWVNVDYPVFRKILQVKLMMDQRRVSTVLSNSSKKNREEDSINNFSKSLIFYGIVGLIMLPFIFMENQYFFQMSMIFAILSFLVMTTLISEFSSVLLDVRDKNILFSKPVSRKTINMAKTFHIIYYVLIITFCITGPSLIVALIKHGVLFFFLFLIEIIIISLLIIVLTGLVYLLVLKFFDGEKLKDIINYVQIILSIVLAVGYQLVGRLFVLVDKQLIFTPKWWQFFIFPVWFGAPFEVLLNHHTTSLLIALSLLAFIVPIGAILIYIKLMPSFEKNMQKLLNNQAKSKGRSYKFINRVSKLLCASREEQIFFKFAYSMMRREREFKLKIYPSLGFSLVFPFIFLANSLMHDSYQDVVNGKLYYNSYFCAFIVPTMIMMIKFSEKYQGSWLYKTTPIHEVTPIFKGVFKAFLLKLFIPVYCVVSISYLFIFGMRIIPDLIAVLLGILLYVVICFKAMKQSLPFSQKFEVAGQGQGIIIFFLMLILGVIAGIHVLFSFLNYGIYIYICLLLISNYVLWKKGFTISWDKVIE</sequence>
<reference evidence="2" key="1">
    <citation type="submission" date="2021-04" db="EMBL/GenBank/DDBJ databases">
        <title>Genome seq and assembly of Bacillus sp.</title>
        <authorList>
            <person name="Chhetri G."/>
        </authorList>
    </citation>
    <scope>NUCLEOTIDE SEQUENCE</scope>
    <source>
        <strain evidence="2">RG28</strain>
    </source>
</reference>
<evidence type="ECO:0000313" key="2">
    <source>
        <dbReference type="EMBL" id="MBP0724970.1"/>
    </source>
</evidence>
<gene>
    <name evidence="2" type="ORF">J5Y03_07175</name>
</gene>
<keyword evidence="1" id="KW-1133">Transmembrane helix</keyword>
<dbReference type="RefSeq" id="WP_209404060.1">
    <property type="nucleotide sequence ID" value="NZ_JAGIYQ010000004.1"/>
</dbReference>
<feature type="transmembrane region" description="Helical" evidence="1">
    <location>
        <begin position="266"/>
        <end position="287"/>
    </location>
</feature>
<feature type="transmembrane region" description="Helical" evidence="1">
    <location>
        <begin position="169"/>
        <end position="194"/>
    </location>
</feature>
<feature type="transmembrane region" description="Helical" evidence="1">
    <location>
        <begin position="454"/>
        <end position="473"/>
    </location>
</feature>
<feature type="transmembrane region" description="Helical" evidence="1">
    <location>
        <begin position="242"/>
        <end position="260"/>
    </location>
</feature>
<evidence type="ECO:0000313" key="3">
    <source>
        <dbReference type="Proteomes" id="UP000682134"/>
    </source>
</evidence>
<keyword evidence="1" id="KW-0812">Transmembrane</keyword>
<comment type="caution">
    <text evidence="2">The sequence shown here is derived from an EMBL/GenBank/DDBJ whole genome shotgun (WGS) entry which is preliminary data.</text>
</comment>
<proteinExistence type="predicted"/>
<name>A0A940SIH2_9BACI</name>
<feature type="transmembrane region" description="Helical" evidence="1">
    <location>
        <begin position="94"/>
        <end position="115"/>
    </location>
</feature>
<protein>
    <submittedName>
        <fullName evidence="2">Uncharacterized protein</fullName>
    </submittedName>
</protein>
<keyword evidence="1" id="KW-0472">Membrane</keyword>
<feature type="transmembrane region" description="Helical" evidence="1">
    <location>
        <begin position="206"/>
        <end position="230"/>
    </location>
</feature>
<feature type="transmembrane region" description="Helical" evidence="1">
    <location>
        <begin position="141"/>
        <end position="162"/>
    </location>
</feature>
<feature type="transmembrane region" description="Helical" evidence="1">
    <location>
        <begin position="349"/>
        <end position="369"/>
    </location>
</feature>
<dbReference type="EMBL" id="JAGIYQ010000004">
    <property type="protein sequence ID" value="MBP0724970.1"/>
    <property type="molecule type" value="Genomic_DNA"/>
</dbReference>
<accession>A0A940SIH2</accession>
<evidence type="ECO:0000256" key="1">
    <source>
        <dbReference type="SAM" id="Phobius"/>
    </source>
</evidence>
<feature type="transmembrane region" description="Helical" evidence="1">
    <location>
        <begin position="430"/>
        <end position="448"/>
    </location>
</feature>